<dbReference type="SUPFAM" id="SSF56801">
    <property type="entry name" value="Acetyl-CoA synthetase-like"/>
    <property type="match status" value="1"/>
</dbReference>
<organism evidence="3 4">
    <name type="scientific">Clydaea vesicula</name>
    <dbReference type="NCBI Taxonomy" id="447962"/>
    <lineage>
        <taxon>Eukaryota</taxon>
        <taxon>Fungi</taxon>
        <taxon>Fungi incertae sedis</taxon>
        <taxon>Chytridiomycota</taxon>
        <taxon>Chytridiomycota incertae sedis</taxon>
        <taxon>Chytridiomycetes</taxon>
        <taxon>Lobulomycetales</taxon>
        <taxon>Lobulomycetaceae</taxon>
        <taxon>Clydaea</taxon>
    </lineage>
</organism>
<sequence length="760" mass="85871">MEILIPLSSNGAVVLIDRSDLLQPDTFFNILVKTKINLLMMTPSLLKRFNSFQLHDILNGKTYIQDLILGGEQFPNSITVCRIRLWNIYGTTENSVWASLTRVDFQNNGRASIENVLDETTLKIFSPDVDKITSLTEEITNGDGQIWLGGKSRQCIVGDEVTPQDLRPTGDLASINELGIFYIGRTNNVIKKSGYRLCLEELSNHLHQFSGISNCVVLDISSKLVIFIDFINEKPLNVDLLSNYISSTLPFYVHPSELVVLDENFPITINGKIDKREIQKIYDNLQDSQIIQLDPSDLNKLRNTIILKHIYDIQMQDTEVFSKRLLTLILHKSINDLVDEIHDYLANSYAATTASSKSVIAEKEKANRLVKFGHAKEKSNVLDISTFSKGGRLITDDSNVKINYFNFVGKVYLKKCIDCSPLIVQYKYEAFEEAICFIGSHFGNFLCFKVEDGCPVIWEITLGDRIESSACFMFDKKYLIQNVCFGCYDKYIYFVSARSGEIVDKYLTGDIVKASPVFNKKEEVTYVGSYDENLYCFNLNGNLNWKKKLVGGIIGSVGLNEDCSKLWIGTLKGKVYCLSTDGQKILVTVDLKMPIFSSPVIVEEISNSVVVGCVDNFVYKISELGDILWKFDTEGPIFSSANILKKDIIIGSHSKKLFLLNLKNGKLLKKIKFDSEIYSIPYVIFDEYVIISTIGGSLKLIRIEEKEVEEKEKIEDSEEKLIEVEFSKECFSSGVVVSVGGKVYCVVGCRDNFSYCYELQ</sequence>
<feature type="domain" description="Pyrrolo-quinoline quinone repeat" evidence="2">
    <location>
        <begin position="413"/>
        <end position="759"/>
    </location>
</feature>
<dbReference type="Gene3D" id="3.30.300.30">
    <property type="match status" value="1"/>
</dbReference>
<accession>A0AAD5XT75</accession>
<dbReference type="EMBL" id="JADGJW010000906">
    <property type="protein sequence ID" value="KAJ3210123.1"/>
    <property type="molecule type" value="Genomic_DNA"/>
</dbReference>
<dbReference type="PANTHER" id="PTHR44394:SF1">
    <property type="entry name" value="BETA-ALANINE-ACTIVATING ENZYME"/>
    <property type="match status" value="1"/>
</dbReference>
<dbReference type="SMART" id="SM00564">
    <property type="entry name" value="PQQ"/>
    <property type="match status" value="4"/>
</dbReference>
<protein>
    <submittedName>
        <fullName evidence="3">Uncharacterized protein</fullName>
    </submittedName>
</protein>
<dbReference type="InterPro" id="IPR002372">
    <property type="entry name" value="PQQ_rpt_dom"/>
</dbReference>
<dbReference type="Proteomes" id="UP001211065">
    <property type="component" value="Unassembled WGS sequence"/>
</dbReference>
<gene>
    <name evidence="3" type="ORF">HK099_008356</name>
</gene>
<evidence type="ECO:0000313" key="4">
    <source>
        <dbReference type="Proteomes" id="UP001211065"/>
    </source>
</evidence>
<dbReference type="Gene3D" id="3.40.50.12780">
    <property type="entry name" value="N-terminal domain of ligase-like"/>
    <property type="match status" value="1"/>
</dbReference>
<dbReference type="InterPro" id="IPR045851">
    <property type="entry name" value="AMP-bd_C_sf"/>
</dbReference>
<dbReference type="Gene3D" id="2.130.10.10">
    <property type="entry name" value="YVTN repeat-like/Quinoprotein amine dehydrogenase"/>
    <property type="match status" value="1"/>
</dbReference>
<dbReference type="GO" id="GO:0043041">
    <property type="term" value="P:amino acid activation for nonribosomal peptide biosynthetic process"/>
    <property type="evidence" value="ECO:0007669"/>
    <property type="project" value="TreeGrafter"/>
</dbReference>
<comment type="caution">
    <text evidence="3">The sequence shown here is derived from an EMBL/GenBank/DDBJ whole genome shotgun (WGS) entry which is preliminary data.</text>
</comment>
<dbReference type="Pfam" id="PF13570">
    <property type="entry name" value="Beta-prop_ACSF4"/>
    <property type="match status" value="1"/>
</dbReference>
<evidence type="ECO:0000259" key="1">
    <source>
        <dbReference type="Pfam" id="PF00501"/>
    </source>
</evidence>
<dbReference type="SUPFAM" id="SSF50998">
    <property type="entry name" value="Quinoprotein alcohol dehydrogenase-like"/>
    <property type="match status" value="1"/>
</dbReference>
<name>A0AAD5XT75_9FUNG</name>
<dbReference type="AlphaFoldDB" id="A0AAD5XT75"/>
<dbReference type="PANTHER" id="PTHR44394">
    <property type="entry name" value="BETA-ALANINE-ACTIVATING ENZYME"/>
    <property type="match status" value="1"/>
</dbReference>
<dbReference type="InterPro" id="IPR011047">
    <property type="entry name" value="Quinoprotein_ADH-like_sf"/>
</dbReference>
<dbReference type="InterPro" id="IPR042099">
    <property type="entry name" value="ANL_N_sf"/>
</dbReference>
<evidence type="ECO:0000313" key="3">
    <source>
        <dbReference type="EMBL" id="KAJ3210123.1"/>
    </source>
</evidence>
<evidence type="ECO:0000259" key="2">
    <source>
        <dbReference type="Pfam" id="PF13570"/>
    </source>
</evidence>
<reference evidence="3" key="1">
    <citation type="submission" date="2020-05" db="EMBL/GenBank/DDBJ databases">
        <title>Phylogenomic resolution of chytrid fungi.</title>
        <authorList>
            <person name="Stajich J.E."/>
            <person name="Amses K."/>
            <person name="Simmons R."/>
            <person name="Seto K."/>
            <person name="Myers J."/>
            <person name="Bonds A."/>
            <person name="Quandt C.A."/>
            <person name="Barry K."/>
            <person name="Liu P."/>
            <person name="Grigoriev I."/>
            <person name="Longcore J.E."/>
            <person name="James T.Y."/>
        </authorList>
    </citation>
    <scope>NUCLEOTIDE SEQUENCE</scope>
    <source>
        <strain evidence="3">JEL0476</strain>
    </source>
</reference>
<dbReference type="InterPro" id="IPR000873">
    <property type="entry name" value="AMP-dep_synth/lig_dom"/>
</dbReference>
<dbReference type="Gene3D" id="2.40.10.480">
    <property type="match status" value="1"/>
</dbReference>
<feature type="domain" description="AMP-dependent synthetase/ligase" evidence="1">
    <location>
        <begin position="1"/>
        <end position="151"/>
    </location>
</feature>
<dbReference type="InterPro" id="IPR018391">
    <property type="entry name" value="PQQ_b-propeller_rpt"/>
</dbReference>
<dbReference type="InterPro" id="IPR015943">
    <property type="entry name" value="WD40/YVTN_repeat-like_dom_sf"/>
</dbReference>
<proteinExistence type="predicted"/>
<dbReference type="Pfam" id="PF00501">
    <property type="entry name" value="AMP-binding"/>
    <property type="match status" value="1"/>
</dbReference>
<dbReference type="InterPro" id="IPR052091">
    <property type="entry name" value="Beta-ala_Activ/Resist"/>
</dbReference>
<keyword evidence="4" id="KW-1185">Reference proteome</keyword>